<dbReference type="RefSeq" id="WP_184935689.1">
    <property type="nucleotide sequence ID" value="NZ_JACHJV010000001.1"/>
</dbReference>
<name>A0A7W7VUR5_KITKI</name>
<dbReference type="Proteomes" id="UP000540506">
    <property type="component" value="Unassembled WGS sequence"/>
</dbReference>
<accession>A0A7W7VUR5</accession>
<sequence length="135" mass="13902">MTAETSTAARPAKLFAAVALTAVEGAALAVWGGYMIVAGLVESTRNQGLVEYGGVVILLLGLLPLLAARALLKLRRWGRSPAVLTQTTCLPVAYYMWQSGGAMAGLGALVGVAGVAGLVMLLNPTVTAALYRTED</sequence>
<evidence type="ECO:0000313" key="3">
    <source>
        <dbReference type="Proteomes" id="UP000540506"/>
    </source>
</evidence>
<dbReference type="EMBL" id="JACHJV010000001">
    <property type="protein sequence ID" value="MBB4923607.1"/>
    <property type="molecule type" value="Genomic_DNA"/>
</dbReference>
<proteinExistence type="predicted"/>
<organism evidence="2 3">
    <name type="scientific">Kitasatospora kifunensis</name>
    <name type="common">Streptomyces kifunensis</name>
    <dbReference type="NCBI Taxonomy" id="58351"/>
    <lineage>
        <taxon>Bacteria</taxon>
        <taxon>Bacillati</taxon>
        <taxon>Actinomycetota</taxon>
        <taxon>Actinomycetes</taxon>
        <taxon>Kitasatosporales</taxon>
        <taxon>Streptomycetaceae</taxon>
        <taxon>Kitasatospora</taxon>
    </lineage>
</organism>
<evidence type="ECO:0000313" key="2">
    <source>
        <dbReference type="EMBL" id="MBB4923607.1"/>
    </source>
</evidence>
<gene>
    <name evidence="2" type="ORF">FHR34_002600</name>
</gene>
<reference evidence="2 3" key="1">
    <citation type="submission" date="2020-08" db="EMBL/GenBank/DDBJ databases">
        <title>Sequencing the genomes of 1000 actinobacteria strains.</title>
        <authorList>
            <person name="Klenk H.-P."/>
        </authorList>
    </citation>
    <scope>NUCLEOTIDE SEQUENCE [LARGE SCALE GENOMIC DNA]</scope>
    <source>
        <strain evidence="2 3">DSM 41654</strain>
    </source>
</reference>
<protein>
    <recommendedName>
        <fullName evidence="4">Integral membrane protein</fullName>
    </recommendedName>
</protein>
<keyword evidence="1" id="KW-1133">Transmembrane helix</keyword>
<feature type="transmembrane region" description="Helical" evidence="1">
    <location>
        <begin position="12"/>
        <end position="37"/>
    </location>
</feature>
<keyword evidence="3" id="KW-1185">Reference proteome</keyword>
<comment type="caution">
    <text evidence="2">The sequence shown here is derived from an EMBL/GenBank/DDBJ whole genome shotgun (WGS) entry which is preliminary data.</text>
</comment>
<dbReference type="AlphaFoldDB" id="A0A7W7VUR5"/>
<feature type="transmembrane region" description="Helical" evidence="1">
    <location>
        <begin position="103"/>
        <end position="122"/>
    </location>
</feature>
<evidence type="ECO:0008006" key="4">
    <source>
        <dbReference type="Google" id="ProtNLM"/>
    </source>
</evidence>
<evidence type="ECO:0000256" key="1">
    <source>
        <dbReference type="SAM" id="Phobius"/>
    </source>
</evidence>
<keyword evidence="1" id="KW-0812">Transmembrane</keyword>
<keyword evidence="1" id="KW-0472">Membrane</keyword>
<feature type="transmembrane region" description="Helical" evidence="1">
    <location>
        <begin position="49"/>
        <end position="68"/>
    </location>
</feature>